<keyword evidence="5" id="KW-1185">Reference proteome</keyword>
<evidence type="ECO:0000313" key="4">
    <source>
        <dbReference type="EMBL" id="MFC6893919.1"/>
    </source>
</evidence>
<reference evidence="4 5" key="1">
    <citation type="journal article" date="2019" name="Int. J. Syst. Evol. Microbiol.">
        <title>The Global Catalogue of Microorganisms (GCM) 10K type strain sequencing project: providing services to taxonomists for standard genome sequencing and annotation.</title>
        <authorList>
            <consortium name="The Broad Institute Genomics Platform"/>
            <consortium name="The Broad Institute Genome Sequencing Center for Infectious Disease"/>
            <person name="Wu L."/>
            <person name="Ma J."/>
        </authorList>
    </citation>
    <scope>NUCLEOTIDE SEQUENCE [LARGE SCALE GENOMIC DNA]</scope>
    <source>
        <strain evidence="4 5">SKJ47</strain>
    </source>
</reference>
<dbReference type="InterPro" id="IPR058453">
    <property type="entry name" value="Primase-assoc_N"/>
</dbReference>
<gene>
    <name evidence="4" type="ORF">ACFQE9_15100</name>
</gene>
<protein>
    <submittedName>
        <fullName evidence="4">Primase-associated protein</fullName>
    </submittedName>
</protein>
<dbReference type="EMBL" id="JBHSXL010000018">
    <property type="protein sequence ID" value="MFC6893919.1"/>
    <property type="molecule type" value="Genomic_DNA"/>
</dbReference>
<evidence type="ECO:0000313" key="5">
    <source>
        <dbReference type="Proteomes" id="UP001596296"/>
    </source>
</evidence>
<dbReference type="Pfam" id="PF26416">
    <property type="entry name" value="DUF8111"/>
    <property type="match status" value="1"/>
</dbReference>
<feature type="domain" description="Primase-associated winged helix" evidence="2">
    <location>
        <begin position="277"/>
        <end position="359"/>
    </location>
</feature>
<dbReference type="InterPro" id="IPR058989">
    <property type="entry name" value="Primase-assoc"/>
</dbReference>
<dbReference type="Pfam" id="PF26462">
    <property type="entry name" value="WH_Halo_primase"/>
    <property type="match status" value="1"/>
</dbReference>
<evidence type="ECO:0000259" key="2">
    <source>
        <dbReference type="Pfam" id="PF26462"/>
    </source>
</evidence>
<name>A0ABD5UWE1_9EURY</name>
<evidence type="ECO:0000259" key="1">
    <source>
        <dbReference type="Pfam" id="PF26416"/>
    </source>
</evidence>
<dbReference type="Pfam" id="PF26463">
    <property type="entry name" value="DUF8140"/>
    <property type="match status" value="1"/>
</dbReference>
<dbReference type="InterPro" id="IPR058990">
    <property type="entry name" value="WH_Primase-assoc"/>
</dbReference>
<dbReference type="InterPro" id="IPR058424">
    <property type="entry name" value="Primase-assoc_C"/>
</dbReference>
<feature type="domain" description="Primase-associated N-terminal" evidence="3">
    <location>
        <begin position="12"/>
        <end position="263"/>
    </location>
</feature>
<dbReference type="RefSeq" id="WP_379746597.1">
    <property type="nucleotide sequence ID" value="NZ_JBHSVN010000002.1"/>
</dbReference>
<evidence type="ECO:0000259" key="3">
    <source>
        <dbReference type="Pfam" id="PF26463"/>
    </source>
</evidence>
<proteinExistence type="predicted"/>
<comment type="caution">
    <text evidence="4">The sequence shown here is derived from an EMBL/GenBank/DDBJ whole genome shotgun (WGS) entry which is preliminary data.</text>
</comment>
<dbReference type="AlphaFoldDB" id="A0ABD5UWE1"/>
<dbReference type="NCBIfam" id="NF038197">
    <property type="entry name" value="prim_adj_arch"/>
    <property type="match status" value="1"/>
</dbReference>
<accession>A0ABD5UWE1</accession>
<feature type="domain" description="Primase-associated C-terminal" evidence="1">
    <location>
        <begin position="383"/>
        <end position="498"/>
    </location>
</feature>
<dbReference type="Proteomes" id="UP001596296">
    <property type="component" value="Unassembled WGS sequence"/>
</dbReference>
<organism evidence="4 5">
    <name type="scientific">Halopenitus salinus</name>
    <dbReference type="NCBI Taxonomy" id="1198295"/>
    <lineage>
        <taxon>Archaea</taxon>
        <taxon>Methanobacteriati</taxon>
        <taxon>Methanobacteriota</taxon>
        <taxon>Stenosarchaea group</taxon>
        <taxon>Halobacteria</taxon>
        <taxon>Halobacteriales</taxon>
        <taxon>Haloferacaceae</taxon>
        <taxon>Halopenitus</taxon>
    </lineage>
</organism>
<sequence length="506" mass="57894">MSSSPPVDDEETAYRVISVPLEYGTHSINQLFTRGYDRYVIDGVDQPADLLNDIGRFGRAAFNEQVRADALEDPFVDEPGLLAVLATLSAICVKGHPKFKQSPPRTIQPLYDIRELYVNNLASLLRAYGNTSLYQDIAEILYQKQPGADGPHPGRVCTDIKSVPEFGPGLYLEIPMVAASRDCLVRSGTSTDDDEDSEILSRVRDNNLYVPVGDFDEKYRSYGKRAFKKLLTVQEQGLSEEQRTWLTTNESEIAEQISGFVETGNYDRLWRNWDRGTRTIRVLRRVLTASPAETVQLGEFHTANEIYDAIDAYTPENDWESTVINRISSPSSLAKKLANIESHTAVTIDRSDRVNTYRIARSSHRSTQLDVDQLEDLFELPCLAAMEERLHERKPVRKDLYNFARMVMWLPQYQDRTLDAIVADLKDVFSRWPWYDEEKTDYQVRYEFSNTIGGETPLPMNCGNDDMQRYCVGEDQCPYSIWGSLPFPDEMYEQIDDLSGEFHEEF</sequence>